<name>A0ABX9LSV2_9ACTN</name>
<dbReference type="Proteomes" id="UP000262538">
    <property type="component" value="Unassembled WGS sequence"/>
</dbReference>
<sequence length="104" mass="11636">MNRTGYKRSSFKHWIDTDHDGCSTRAEVLLAEAVTPPQVGPGCTLTGGQRYSYYDDTTVDHASGLDVDRLVPLAEAWTRAPMPGRRRSARRTPTTSPSRTTWLR</sequence>
<evidence type="ECO:0000313" key="2">
    <source>
        <dbReference type="EMBL" id="RGA06980.1"/>
    </source>
</evidence>
<dbReference type="RefSeq" id="WP_111697261.1">
    <property type="nucleotide sequence ID" value="NZ_QFZU02000002.1"/>
</dbReference>
<evidence type="ECO:0000313" key="3">
    <source>
        <dbReference type="Proteomes" id="UP000262538"/>
    </source>
</evidence>
<proteinExistence type="predicted"/>
<organism evidence="2 3">
    <name type="scientific">Microbispora triticiradicis</name>
    <dbReference type="NCBI Taxonomy" id="2200763"/>
    <lineage>
        <taxon>Bacteria</taxon>
        <taxon>Bacillati</taxon>
        <taxon>Actinomycetota</taxon>
        <taxon>Actinomycetes</taxon>
        <taxon>Streptosporangiales</taxon>
        <taxon>Streptosporangiaceae</taxon>
        <taxon>Microbispora</taxon>
    </lineage>
</organism>
<accession>A0ABX9LSV2</accession>
<feature type="compositionally biased region" description="Low complexity" evidence="1">
    <location>
        <begin position="91"/>
        <end position="104"/>
    </location>
</feature>
<reference evidence="2 3" key="1">
    <citation type="submission" date="2018-08" db="EMBL/GenBank/DDBJ databases">
        <title>Microbispora. triticiradicis sp. nov., a novel actinomycete isolated from the root of wheat (Triticum aestivum L.)).</title>
        <authorList>
            <person name="Han C."/>
        </authorList>
    </citation>
    <scope>NUCLEOTIDE SEQUENCE [LARGE SCALE GENOMIC DNA]</scope>
    <source>
        <strain evidence="2 3">NEAU-HRDPA2-9</strain>
    </source>
</reference>
<evidence type="ECO:0000256" key="1">
    <source>
        <dbReference type="SAM" id="MobiDB-lite"/>
    </source>
</evidence>
<keyword evidence="3" id="KW-1185">Reference proteome</keyword>
<comment type="caution">
    <text evidence="2">The sequence shown here is derived from an EMBL/GenBank/DDBJ whole genome shotgun (WGS) entry which is preliminary data.</text>
</comment>
<dbReference type="EMBL" id="QFZU02000002">
    <property type="protein sequence ID" value="RGA06980.1"/>
    <property type="molecule type" value="Genomic_DNA"/>
</dbReference>
<gene>
    <name evidence="2" type="ORF">DI270_000515</name>
</gene>
<feature type="region of interest" description="Disordered" evidence="1">
    <location>
        <begin position="80"/>
        <end position="104"/>
    </location>
</feature>
<protein>
    <submittedName>
        <fullName evidence="2">Uncharacterized protein</fullName>
    </submittedName>
</protein>